<dbReference type="Pfam" id="PF02457">
    <property type="entry name" value="DAC"/>
    <property type="match status" value="1"/>
</dbReference>
<dbReference type="InterPro" id="IPR036888">
    <property type="entry name" value="DNA_integrity_DisA_N_sf"/>
</dbReference>
<keyword evidence="10" id="KW-1185">Reference proteome</keyword>
<dbReference type="InterPro" id="IPR000445">
    <property type="entry name" value="HhH_motif"/>
</dbReference>
<dbReference type="NCBIfam" id="NF010009">
    <property type="entry name" value="PRK13482.1"/>
    <property type="match status" value="1"/>
</dbReference>
<protein>
    <recommendedName>
        <fullName evidence="8">DAC domain-containing protein</fullName>
    </recommendedName>
</protein>
<dbReference type="InterPro" id="IPR010994">
    <property type="entry name" value="RuvA_2-like"/>
</dbReference>
<keyword evidence="2" id="KW-0808">Transferase</keyword>
<dbReference type="OrthoDB" id="41841at2"/>
<evidence type="ECO:0000256" key="7">
    <source>
        <dbReference type="ARBA" id="ARBA00023204"/>
    </source>
</evidence>
<dbReference type="InterPro" id="IPR050338">
    <property type="entry name" value="DisA"/>
</dbReference>
<name>F7YXS4_9THEM</name>
<evidence type="ECO:0000256" key="1">
    <source>
        <dbReference type="ARBA" id="ARBA00000877"/>
    </source>
</evidence>
<dbReference type="Proteomes" id="UP000006804">
    <property type="component" value="Chromosome"/>
</dbReference>
<dbReference type="GO" id="GO:0003677">
    <property type="term" value="F:DNA binding"/>
    <property type="evidence" value="ECO:0007669"/>
    <property type="project" value="InterPro"/>
</dbReference>
<dbReference type="eggNOG" id="COG1623">
    <property type="taxonomic scope" value="Bacteria"/>
</dbReference>
<dbReference type="PATRIC" id="fig|688269.3.peg.654"/>
<dbReference type="Gene3D" id="3.40.1700.10">
    <property type="entry name" value="DNA integrity scanning protein, DisA, N-terminal domain"/>
    <property type="match status" value="1"/>
</dbReference>
<dbReference type="Pfam" id="PF10635">
    <property type="entry name" value="DisA-linker"/>
    <property type="match status" value="1"/>
</dbReference>
<keyword evidence="3" id="KW-0548">Nucleotidyltransferase</keyword>
<keyword evidence="7" id="KW-0234">DNA repair</keyword>
<dbReference type="PROSITE" id="PS51794">
    <property type="entry name" value="DAC"/>
    <property type="match status" value="1"/>
</dbReference>
<dbReference type="PANTHER" id="PTHR34185:SF3">
    <property type="entry name" value="DNA INTEGRITY SCANNING PROTEIN DISA"/>
    <property type="match status" value="1"/>
</dbReference>
<dbReference type="GO" id="GO:0016787">
    <property type="term" value="F:hydrolase activity"/>
    <property type="evidence" value="ECO:0007669"/>
    <property type="project" value="UniProtKB-ARBA"/>
</dbReference>
<dbReference type="EMBL" id="CP002351">
    <property type="protein sequence ID" value="AEH50718.1"/>
    <property type="molecule type" value="Genomic_DNA"/>
</dbReference>
<evidence type="ECO:0000256" key="4">
    <source>
        <dbReference type="ARBA" id="ARBA00022741"/>
    </source>
</evidence>
<evidence type="ECO:0000256" key="2">
    <source>
        <dbReference type="ARBA" id="ARBA00022679"/>
    </source>
</evidence>
<dbReference type="GO" id="GO:0106408">
    <property type="term" value="F:diadenylate cyclase activity"/>
    <property type="evidence" value="ECO:0007669"/>
    <property type="project" value="UniProtKB-EC"/>
</dbReference>
<dbReference type="SUPFAM" id="SSF143597">
    <property type="entry name" value="YojJ-like"/>
    <property type="match status" value="1"/>
</dbReference>
<evidence type="ECO:0000313" key="10">
    <source>
        <dbReference type="Proteomes" id="UP000006804"/>
    </source>
</evidence>
<sequence>MIESSILEKIALLSPGTKLRKALEDIIAANLGALLFFVDDVNKYRNIMQGGFELNCSFTPERLYELAKMDGAIILSEDVTKIFSANVHLVPDPNIPTTETGIRHRTAERVAKQTGKMVVAISKRRNVISLYVGDYKYVLNDRRLLMTKSTQALNALEKYRTSFEKIFSTIENEELRGISIYDVARAIEKALIMLRIWEDIYPYIVELGEDGKLISLQMSELLEGLDDIVFLLVMDYSFDELKMEDAKRLISKMKEERDLSTLRIVKYLGWDVQSVAQAMELVYLPRGYRILKYFAKLPITVSAKVVERYKNLKALLTATIQELMSIEGVGEKRAHAILDVVEILKSKIKQL</sequence>
<dbReference type="STRING" id="688269.Theth_0631"/>
<dbReference type="InterPro" id="IPR003390">
    <property type="entry name" value="DNA_integrity_scan_DisA_N"/>
</dbReference>
<dbReference type="SUPFAM" id="SSF47781">
    <property type="entry name" value="RuvA domain 2-like"/>
    <property type="match status" value="1"/>
</dbReference>
<dbReference type="GO" id="GO:0004016">
    <property type="term" value="F:adenylate cyclase activity"/>
    <property type="evidence" value="ECO:0007669"/>
    <property type="project" value="TreeGrafter"/>
</dbReference>
<dbReference type="InterPro" id="IPR038331">
    <property type="entry name" value="DisA_sf"/>
</dbReference>
<evidence type="ECO:0000256" key="3">
    <source>
        <dbReference type="ARBA" id="ARBA00022695"/>
    </source>
</evidence>
<dbReference type="KEGG" id="tta:Theth_0631"/>
<dbReference type="GO" id="GO:0006281">
    <property type="term" value="P:DNA repair"/>
    <property type="evidence" value="ECO:0007669"/>
    <property type="project" value="UniProtKB-KW"/>
</dbReference>
<dbReference type="InterPro" id="IPR018906">
    <property type="entry name" value="DNA_integrity_scan_DisA_link"/>
</dbReference>
<feature type="domain" description="DAC" evidence="8">
    <location>
        <begin position="3"/>
        <end position="142"/>
    </location>
</feature>
<dbReference type="Gene3D" id="1.20.1260.110">
    <property type="entry name" value="DNA integrity scanning linker region"/>
    <property type="match status" value="1"/>
</dbReference>
<evidence type="ECO:0000256" key="6">
    <source>
        <dbReference type="ARBA" id="ARBA00022840"/>
    </source>
</evidence>
<organism evidence="9 10">
    <name type="scientific">Pseudothermotoga thermarum DSM 5069</name>
    <dbReference type="NCBI Taxonomy" id="688269"/>
    <lineage>
        <taxon>Bacteria</taxon>
        <taxon>Thermotogati</taxon>
        <taxon>Thermotogota</taxon>
        <taxon>Thermotogae</taxon>
        <taxon>Thermotogales</taxon>
        <taxon>Thermotogaceae</taxon>
        <taxon>Pseudothermotoga</taxon>
    </lineage>
</organism>
<gene>
    <name evidence="9" type="ORF">Theth_0631</name>
</gene>
<dbReference type="AlphaFoldDB" id="F7YXS4"/>
<comment type="catalytic activity">
    <reaction evidence="1">
        <text>2 ATP = 3',3'-c-di-AMP + 2 diphosphate</text>
        <dbReference type="Rhea" id="RHEA:35655"/>
        <dbReference type="ChEBI" id="CHEBI:30616"/>
        <dbReference type="ChEBI" id="CHEBI:33019"/>
        <dbReference type="ChEBI" id="CHEBI:71500"/>
        <dbReference type="EC" id="2.7.7.85"/>
    </reaction>
</comment>
<dbReference type="GO" id="GO:0005524">
    <property type="term" value="F:ATP binding"/>
    <property type="evidence" value="ECO:0007669"/>
    <property type="project" value="UniProtKB-KW"/>
</dbReference>
<proteinExistence type="predicted"/>
<evidence type="ECO:0000313" key="9">
    <source>
        <dbReference type="EMBL" id="AEH50718.1"/>
    </source>
</evidence>
<reference evidence="9 10" key="1">
    <citation type="submission" date="2010-11" db="EMBL/GenBank/DDBJ databases">
        <title>The complete genome of Thermotoga thermarum DSM 5069.</title>
        <authorList>
            <consortium name="US DOE Joint Genome Institute (JGI-PGF)"/>
            <person name="Lucas S."/>
            <person name="Copeland A."/>
            <person name="Lapidus A."/>
            <person name="Bruce D."/>
            <person name="Goodwin L."/>
            <person name="Pitluck S."/>
            <person name="Kyrpides N."/>
            <person name="Mavromatis K."/>
            <person name="Ivanova N."/>
            <person name="Zeytun A."/>
            <person name="Brettin T."/>
            <person name="Detter J.C."/>
            <person name="Tapia R."/>
            <person name="Han C."/>
            <person name="Land M."/>
            <person name="Hauser L."/>
            <person name="Markowitz V."/>
            <person name="Cheng J.-F."/>
            <person name="Hugenholtz P."/>
            <person name="Woyke T."/>
            <person name="Wu D."/>
            <person name="Spring S."/>
            <person name="Schroeder M."/>
            <person name="Brambilla E."/>
            <person name="Klenk H.-P."/>
            <person name="Eisen J.A."/>
        </authorList>
    </citation>
    <scope>NUCLEOTIDE SEQUENCE [LARGE SCALE GENOMIC DNA]</scope>
    <source>
        <strain evidence="9 10">DSM 5069</strain>
    </source>
</reference>
<dbReference type="Gene3D" id="1.10.150.20">
    <property type="entry name" value="5' to 3' exonuclease, C-terminal subdomain"/>
    <property type="match status" value="1"/>
</dbReference>
<accession>F7YXS4</accession>
<evidence type="ECO:0000259" key="8">
    <source>
        <dbReference type="PROSITE" id="PS51794"/>
    </source>
</evidence>
<keyword evidence="6" id="KW-0067">ATP-binding</keyword>
<dbReference type="PANTHER" id="PTHR34185">
    <property type="entry name" value="DIADENYLATE CYCLASE"/>
    <property type="match status" value="1"/>
</dbReference>
<evidence type="ECO:0000256" key="5">
    <source>
        <dbReference type="ARBA" id="ARBA00022763"/>
    </source>
</evidence>
<dbReference type="GO" id="GO:0140097">
    <property type="term" value="F:catalytic activity, acting on DNA"/>
    <property type="evidence" value="ECO:0007669"/>
    <property type="project" value="UniProtKB-ARBA"/>
</dbReference>
<keyword evidence="4" id="KW-0547">Nucleotide-binding</keyword>
<dbReference type="HOGENOM" id="CLU_787128_0_0_0"/>
<keyword evidence="5" id="KW-0227">DNA damage</keyword>
<dbReference type="Pfam" id="PF00633">
    <property type="entry name" value="HHH"/>
    <property type="match status" value="1"/>
</dbReference>